<proteinExistence type="predicted"/>
<dbReference type="InterPro" id="IPR023799">
    <property type="entry name" value="RbfA_dom_sf"/>
</dbReference>
<dbReference type="EMBL" id="JARBDR010000917">
    <property type="protein sequence ID" value="KAJ8302411.1"/>
    <property type="molecule type" value="Genomic_DNA"/>
</dbReference>
<evidence type="ECO:0000313" key="3">
    <source>
        <dbReference type="Proteomes" id="UP001217089"/>
    </source>
</evidence>
<dbReference type="InterPro" id="IPR039212">
    <property type="entry name" value="RBFA_mitochondrial"/>
</dbReference>
<dbReference type="PANTHER" id="PTHR14725">
    <property type="entry name" value="RIBOSOME-BINDING FACTOR A, MITOCHONDRIAL-RELATED"/>
    <property type="match status" value="1"/>
</dbReference>
<feature type="region of interest" description="Disordered" evidence="1">
    <location>
        <begin position="419"/>
        <end position="438"/>
    </location>
</feature>
<evidence type="ECO:0000313" key="2">
    <source>
        <dbReference type="EMBL" id="KAJ8302411.1"/>
    </source>
</evidence>
<dbReference type="Pfam" id="PF02033">
    <property type="entry name" value="RBFA"/>
    <property type="match status" value="1"/>
</dbReference>
<organism evidence="2 3">
    <name type="scientific">Tegillarca granosa</name>
    <name type="common">Malaysian cockle</name>
    <name type="synonym">Anadara granosa</name>
    <dbReference type="NCBI Taxonomy" id="220873"/>
    <lineage>
        <taxon>Eukaryota</taxon>
        <taxon>Metazoa</taxon>
        <taxon>Spiralia</taxon>
        <taxon>Lophotrochozoa</taxon>
        <taxon>Mollusca</taxon>
        <taxon>Bivalvia</taxon>
        <taxon>Autobranchia</taxon>
        <taxon>Pteriomorphia</taxon>
        <taxon>Arcoida</taxon>
        <taxon>Arcoidea</taxon>
        <taxon>Arcidae</taxon>
        <taxon>Tegillarca</taxon>
    </lineage>
</organism>
<gene>
    <name evidence="2" type="ORF">KUTeg_018807</name>
</gene>
<dbReference type="InterPro" id="IPR015946">
    <property type="entry name" value="KH_dom-like_a/b"/>
</dbReference>
<dbReference type="PANTHER" id="PTHR14725:SF0">
    <property type="entry name" value="RIBOSOME-BINDING FACTOR A, MITOCHONDRIAL-RELATED"/>
    <property type="match status" value="1"/>
</dbReference>
<evidence type="ECO:0008006" key="4">
    <source>
        <dbReference type="Google" id="ProtNLM"/>
    </source>
</evidence>
<evidence type="ECO:0000256" key="1">
    <source>
        <dbReference type="SAM" id="MobiDB-lite"/>
    </source>
</evidence>
<keyword evidence="3" id="KW-1185">Reference proteome</keyword>
<dbReference type="InterPro" id="IPR000238">
    <property type="entry name" value="RbfA"/>
</dbReference>
<dbReference type="Proteomes" id="UP001217089">
    <property type="component" value="Unassembled WGS sequence"/>
</dbReference>
<feature type="compositionally biased region" description="Polar residues" evidence="1">
    <location>
        <begin position="368"/>
        <end position="378"/>
    </location>
</feature>
<dbReference type="SUPFAM" id="SSF89919">
    <property type="entry name" value="Ribosome-binding factor A, RbfA"/>
    <property type="match status" value="1"/>
</dbReference>
<feature type="compositionally biased region" description="Polar residues" evidence="1">
    <location>
        <begin position="423"/>
        <end position="438"/>
    </location>
</feature>
<comment type="caution">
    <text evidence="2">The sequence shown here is derived from an EMBL/GenBank/DDBJ whole genome shotgun (WGS) entry which is preliminary data.</text>
</comment>
<sequence>MPCKYSNLKIHAKNNFCHRNVNEKLTAIFCGLRDSTASKNLLLYSFTIHAFNYLSVSFEELKTKSYQNSKALMFMVTGDVDCSNSVSLAVVKMSRLHVFKRCFHTAAVLCKFKPKQPYVAPMLQKMIDKGKNKRWDAPPNSSLPGIGRRITENSKRRAQFLGPILFRNIKEFFVTGELDDDYDLTVVEILRVQVTPDLSTAHVYWKATATEVDNEMQTLLNSTSGKIRHLLATYGVLNKVPQIVFVKDIAEAKHLEMLELLKQADMGDDYKWSEIFGTMKELDKMKKPEISDITKIGERFASGSHTDVTYLGNEQYSGHQSSGDVNTHSFNFTFHNDLYGIQHDTLMNKLIALKQRKKKRNIEENTQEENVTLDNMSKTKPLEGISKHLKMLQRKENEKPKKDKYDYISNMPKTLPLTHQAILMSNNRESSGQDNDES</sequence>
<feature type="non-terminal residue" evidence="2">
    <location>
        <position position="438"/>
    </location>
</feature>
<accession>A0ABQ9EEY2</accession>
<reference evidence="2 3" key="1">
    <citation type="submission" date="2022-12" db="EMBL/GenBank/DDBJ databases">
        <title>Chromosome-level genome of Tegillarca granosa.</title>
        <authorList>
            <person name="Kim J."/>
        </authorList>
    </citation>
    <scope>NUCLEOTIDE SEQUENCE [LARGE SCALE GENOMIC DNA]</scope>
    <source>
        <strain evidence="2">Teg-2019</strain>
        <tissue evidence="2">Adductor muscle</tissue>
    </source>
</reference>
<name>A0ABQ9EEY2_TEGGR</name>
<protein>
    <recommendedName>
        <fullName evidence="4">Ribosome-binding factor A, mitochondrial</fullName>
    </recommendedName>
</protein>
<dbReference type="Gene3D" id="3.30.300.20">
    <property type="match status" value="1"/>
</dbReference>
<feature type="region of interest" description="Disordered" evidence="1">
    <location>
        <begin position="358"/>
        <end position="384"/>
    </location>
</feature>